<keyword evidence="2" id="KW-1185">Reference proteome</keyword>
<accession>A0A9N9ACG7</accession>
<dbReference type="Proteomes" id="UP000789375">
    <property type="component" value="Unassembled WGS sequence"/>
</dbReference>
<dbReference type="EMBL" id="CAJVPP010000970">
    <property type="protein sequence ID" value="CAG8525470.1"/>
    <property type="molecule type" value="Genomic_DNA"/>
</dbReference>
<comment type="caution">
    <text evidence="1">The sequence shown here is derived from an EMBL/GenBank/DDBJ whole genome shotgun (WGS) entry which is preliminary data.</text>
</comment>
<evidence type="ECO:0000313" key="1">
    <source>
        <dbReference type="EMBL" id="CAG8525470.1"/>
    </source>
</evidence>
<protein>
    <submittedName>
        <fullName evidence="1">8978_t:CDS:1</fullName>
    </submittedName>
</protein>
<name>A0A9N9ACG7_FUNMO</name>
<proteinExistence type="predicted"/>
<feature type="non-terminal residue" evidence="1">
    <location>
        <position position="101"/>
    </location>
</feature>
<gene>
    <name evidence="1" type="ORF">FMOSSE_LOCUS5244</name>
</gene>
<dbReference type="AlphaFoldDB" id="A0A9N9ACG7"/>
<evidence type="ECO:0000313" key="2">
    <source>
        <dbReference type="Proteomes" id="UP000789375"/>
    </source>
</evidence>
<organism evidence="1 2">
    <name type="scientific">Funneliformis mosseae</name>
    <name type="common">Endomycorrhizal fungus</name>
    <name type="synonym">Glomus mosseae</name>
    <dbReference type="NCBI Taxonomy" id="27381"/>
    <lineage>
        <taxon>Eukaryota</taxon>
        <taxon>Fungi</taxon>
        <taxon>Fungi incertae sedis</taxon>
        <taxon>Mucoromycota</taxon>
        <taxon>Glomeromycotina</taxon>
        <taxon>Glomeromycetes</taxon>
        <taxon>Glomerales</taxon>
        <taxon>Glomeraceae</taxon>
        <taxon>Funneliformis</taxon>
    </lineage>
</organism>
<reference evidence="1" key="1">
    <citation type="submission" date="2021-06" db="EMBL/GenBank/DDBJ databases">
        <authorList>
            <person name="Kallberg Y."/>
            <person name="Tangrot J."/>
            <person name="Rosling A."/>
        </authorList>
    </citation>
    <scope>NUCLEOTIDE SEQUENCE</scope>
    <source>
        <strain evidence="1">87-6 pot B 2015</strain>
    </source>
</reference>
<sequence length="101" mass="11531">MKPSEGEKWSNNGVSQLKHQHYAIHNLLTYLYDVDGKNRRSMHLVDALGVDSRMPYASITNDLAQYNKTDNQGEISKRYLGQNEADLVQSITEKKPMESFA</sequence>